<proteinExistence type="predicted"/>
<evidence type="ECO:0000313" key="1">
    <source>
        <dbReference type="EMBL" id="KAL2718216.1"/>
    </source>
</evidence>
<sequence>MKGSVCEEEGTRASSSPNSVGRIVRAISIIKCFLLCNRIDGTRYGTKWYVSKHNKIGQACFGELRDSSPSGNGGSFVSFDSLGSFDVTLAIRTTTAGGVSCVLENFASSRTFDKRLTSNSKNKIYCLKEDGDGRCPKSRMITSNDKRVLLNLSNTRRTMKRIRDICSRNRDLELPSDTPPNFCGFAREALEKRRSATFRFSIANCLARVSWVSFVDPSVFQTFLTETFCPTIITSITALKSFEIALITLSSRVVPATETSTATPRHGAQLSRRGFARNKIYLKRFNIENINRGRPPKGDI</sequence>
<name>A0ABD2ACA9_VESSQ</name>
<protein>
    <submittedName>
        <fullName evidence="1">Uncharacterized protein</fullName>
    </submittedName>
</protein>
<dbReference type="Proteomes" id="UP001607302">
    <property type="component" value="Unassembled WGS sequence"/>
</dbReference>
<accession>A0ABD2ACA9</accession>
<evidence type="ECO:0000313" key="2">
    <source>
        <dbReference type="Proteomes" id="UP001607302"/>
    </source>
</evidence>
<dbReference type="AlphaFoldDB" id="A0ABD2ACA9"/>
<gene>
    <name evidence="1" type="ORF">V1478_012092</name>
</gene>
<keyword evidence="2" id="KW-1185">Reference proteome</keyword>
<organism evidence="1 2">
    <name type="scientific">Vespula squamosa</name>
    <name type="common">Southern yellow jacket</name>
    <name type="synonym">Wasp</name>
    <dbReference type="NCBI Taxonomy" id="30214"/>
    <lineage>
        <taxon>Eukaryota</taxon>
        <taxon>Metazoa</taxon>
        <taxon>Ecdysozoa</taxon>
        <taxon>Arthropoda</taxon>
        <taxon>Hexapoda</taxon>
        <taxon>Insecta</taxon>
        <taxon>Pterygota</taxon>
        <taxon>Neoptera</taxon>
        <taxon>Endopterygota</taxon>
        <taxon>Hymenoptera</taxon>
        <taxon>Apocrita</taxon>
        <taxon>Aculeata</taxon>
        <taxon>Vespoidea</taxon>
        <taxon>Vespidae</taxon>
        <taxon>Vespinae</taxon>
        <taxon>Vespula</taxon>
    </lineage>
</organism>
<dbReference type="EMBL" id="JAUDFV010000152">
    <property type="protein sequence ID" value="KAL2718216.1"/>
    <property type="molecule type" value="Genomic_DNA"/>
</dbReference>
<comment type="caution">
    <text evidence="1">The sequence shown here is derived from an EMBL/GenBank/DDBJ whole genome shotgun (WGS) entry which is preliminary data.</text>
</comment>
<reference evidence="1 2" key="1">
    <citation type="journal article" date="2024" name="Ann. Entomol. Soc. Am.">
        <title>Genomic analyses of the southern and eastern yellowjacket wasps (Hymenoptera: Vespidae) reveal evolutionary signatures of social life.</title>
        <authorList>
            <person name="Catto M.A."/>
            <person name="Caine P.B."/>
            <person name="Orr S.E."/>
            <person name="Hunt B.G."/>
            <person name="Goodisman M.A.D."/>
        </authorList>
    </citation>
    <scope>NUCLEOTIDE SEQUENCE [LARGE SCALE GENOMIC DNA]</scope>
    <source>
        <strain evidence="1">233</strain>
        <tissue evidence="1">Head and thorax</tissue>
    </source>
</reference>